<feature type="region of interest" description="Disordered" evidence="3">
    <location>
        <begin position="380"/>
        <end position="419"/>
    </location>
</feature>
<comment type="caution">
    <text evidence="5">The sequence shown here is derived from an EMBL/GenBank/DDBJ whole genome shotgun (WGS) entry which is preliminary data.</text>
</comment>
<feature type="compositionally biased region" description="Gly residues" evidence="3">
    <location>
        <begin position="516"/>
        <end position="529"/>
    </location>
</feature>
<feature type="compositionally biased region" description="Low complexity" evidence="3">
    <location>
        <begin position="380"/>
        <end position="395"/>
    </location>
</feature>
<keyword evidence="1" id="KW-0677">Repeat</keyword>
<dbReference type="PANTHER" id="PTHR24126">
    <property type="entry name" value="ANKYRIN REPEAT, PH AND SEC7 DOMAIN CONTAINING PROTEIN SECG-RELATED"/>
    <property type="match status" value="1"/>
</dbReference>
<dbReference type="AlphaFoldDB" id="A0A9W6BZ65"/>
<feature type="transmembrane region" description="Helical" evidence="4">
    <location>
        <begin position="934"/>
        <end position="952"/>
    </location>
</feature>
<feature type="compositionally biased region" description="Gly residues" evidence="3">
    <location>
        <begin position="489"/>
        <end position="499"/>
    </location>
</feature>
<feature type="compositionally biased region" description="Gly residues" evidence="3">
    <location>
        <begin position="438"/>
        <end position="452"/>
    </location>
</feature>
<accession>A0A9W6BZ65</accession>
<dbReference type="InterPro" id="IPR002110">
    <property type="entry name" value="Ankyrin_rpt"/>
</dbReference>
<dbReference type="Gene3D" id="1.25.40.20">
    <property type="entry name" value="Ankyrin repeat-containing domain"/>
    <property type="match status" value="2"/>
</dbReference>
<feature type="region of interest" description="Disordered" evidence="3">
    <location>
        <begin position="985"/>
        <end position="1029"/>
    </location>
</feature>
<keyword evidence="4" id="KW-1133">Transmembrane helix</keyword>
<dbReference type="Pfam" id="PF12796">
    <property type="entry name" value="Ank_2"/>
    <property type="match status" value="1"/>
</dbReference>
<feature type="compositionally biased region" description="Low complexity" evidence="3">
    <location>
        <begin position="999"/>
        <end position="1019"/>
    </location>
</feature>
<dbReference type="Proteomes" id="UP001165080">
    <property type="component" value="Unassembled WGS sequence"/>
</dbReference>
<evidence type="ECO:0000256" key="2">
    <source>
        <dbReference type="ARBA" id="ARBA00023043"/>
    </source>
</evidence>
<keyword evidence="4" id="KW-0812">Transmembrane</keyword>
<evidence type="ECO:0000256" key="4">
    <source>
        <dbReference type="SAM" id="Phobius"/>
    </source>
</evidence>
<evidence type="ECO:0000256" key="3">
    <source>
        <dbReference type="SAM" id="MobiDB-lite"/>
    </source>
</evidence>
<keyword evidence="4" id="KW-0472">Membrane</keyword>
<evidence type="ECO:0000256" key="1">
    <source>
        <dbReference type="ARBA" id="ARBA00022737"/>
    </source>
</evidence>
<feature type="transmembrane region" description="Helical" evidence="4">
    <location>
        <begin position="872"/>
        <end position="894"/>
    </location>
</feature>
<dbReference type="InterPro" id="IPR013083">
    <property type="entry name" value="Znf_RING/FYVE/PHD"/>
</dbReference>
<feature type="compositionally biased region" description="Basic and acidic residues" evidence="3">
    <location>
        <begin position="396"/>
        <end position="411"/>
    </location>
</feature>
<dbReference type="SUPFAM" id="SSF48403">
    <property type="entry name" value="Ankyrin repeat"/>
    <property type="match status" value="1"/>
</dbReference>
<feature type="transmembrane region" description="Helical" evidence="4">
    <location>
        <begin position="958"/>
        <end position="976"/>
    </location>
</feature>
<protein>
    <submittedName>
        <fullName evidence="5">Uncharacterized protein</fullName>
    </submittedName>
</protein>
<evidence type="ECO:0000313" key="5">
    <source>
        <dbReference type="EMBL" id="GLC60547.1"/>
    </source>
</evidence>
<gene>
    <name evidence="5" type="primary">PLEST009826</name>
    <name evidence="5" type="ORF">PLESTB_001625500</name>
</gene>
<reference evidence="5 6" key="1">
    <citation type="journal article" date="2023" name="Commun. Biol.">
        <title>Reorganization of the ancestral sex-determining regions during the evolution of trioecy in Pleodorina starrii.</title>
        <authorList>
            <person name="Takahashi K."/>
            <person name="Suzuki S."/>
            <person name="Kawai-Toyooka H."/>
            <person name="Yamamoto K."/>
            <person name="Hamaji T."/>
            <person name="Ootsuki R."/>
            <person name="Yamaguchi H."/>
            <person name="Kawachi M."/>
            <person name="Higashiyama T."/>
            <person name="Nozaki H."/>
        </authorList>
    </citation>
    <scope>NUCLEOTIDE SEQUENCE [LARGE SCALE GENOMIC DNA]</scope>
    <source>
        <strain evidence="5 6">NIES-4479</strain>
    </source>
</reference>
<feature type="compositionally biased region" description="Low complexity" evidence="3">
    <location>
        <begin position="456"/>
        <end position="479"/>
    </location>
</feature>
<evidence type="ECO:0000313" key="6">
    <source>
        <dbReference type="Proteomes" id="UP001165080"/>
    </source>
</evidence>
<name>A0A9W6BZ65_9CHLO</name>
<dbReference type="InterPro" id="IPR036770">
    <property type="entry name" value="Ankyrin_rpt-contain_sf"/>
</dbReference>
<dbReference type="Gene3D" id="3.30.40.10">
    <property type="entry name" value="Zinc/RING finger domain, C3HC4 (zinc finger)"/>
    <property type="match status" value="1"/>
</dbReference>
<proteinExistence type="predicted"/>
<feature type="region of interest" description="Disordered" evidence="3">
    <location>
        <begin position="120"/>
        <end position="161"/>
    </location>
</feature>
<dbReference type="EMBL" id="BRXU01000035">
    <property type="protein sequence ID" value="GLC60547.1"/>
    <property type="molecule type" value="Genomic_DNA"/>
</dbReference>
<dbReference type="SMART" id="SM00248">
    <property type="entry name" value="ANK"/>
    <property type="match status" value="6"/>
</dbReference>
<feature type="transmembrane region" description="Helical" evidence="4">
    <location>
        <begin position="583"/>
        <end position="604"/>
    </location>
</feature>
<organism evidence="5 6">
    <name type="scientific">Pleodorina starrii</name>
    <dbReference type="NCBI Taxonomy" id="330485"/>
    <lineage>
        <taxon>Eukaryota</taxon>
        <taxon>Viridiplantae</taxon>
        <taxon>Chlorophyta</taxon>
        <taxon>core chlorophytes</taxon>
        <taxon>Chlorophyceae</taxon>
        <taxon>CS clade</taxon>
        <taxon>Chlamydomonadales</taxon>
        <taxon>Volvocaceae</taxon>
        <taxon>Pleodorina</taxon>
    </lineage>
</organism>
<feature type="region of interest" description="Disordered" evidence="3">
    <location>
        <begin position="436"/>
        <end position="544"/>
    </location>
</feature>
<dbReference type="PANTHER" id="PTHR24126:SF14">
    <property type="entry name" value="ANK_REP_REGION DOMAIN-CONTAINING PROTEIN"/>
    <property type="match status" value="1"/>
</dbReference>
<keyword evidence="6" id="KW-1185">Reference proteome</keyword>
<keyword evidence="2" id="KW-0040">ANK repeat</keyword>
<sequence length="1107" mass="109326">MGNEVSLALEDIHAGPVAVRARLRSGGASANKRMLFPEDVGPLPKGCKCTPLGFAILSWNIELLDTLLASGADPRKPVGLPLRFDFTPLQLAVALGFAAGVRHLLAAGADANAPLQLKRGTTTASRPSTQPSHQPPHSRHLHQPPPHPPQGAPPAEPNAGSEQLLLPDCLARARPGDAPLHIAIDCAAAAEFGAGSSPASVGGCRMEVFEALLGHPATDLNRPNARGRTPLYKACKRRVDVFVTLLATHPGVDVNHGMPLFAAIKADSPALVRALLQAGAGRTLAVANAAGQTPLSYAVHRAAGADGEVGNDGGGGGRAEIVALLVQAGSHVDPELVSYAMERGLWGVVAALRSGDPGSATSPPATAAAASASPAAATVGASPATAGASPAAAATSDDRDGGAGGGSRRDLGAWSSGGTPRRLAAAAAWALTRLRSGSGSGSGSGAAGGVIGGTPSDNRSGSNADSAAGGASRGIAGVVDVRDGDADGSRGGSSGGGVRSGSASGSPTADRAAAPSGGGGGGGPGGGGWRFSVPALSRPPQRRPPMLAEQMRNNPVLLLFLPVLLPLMIFEVIAVAIGEVLHVMVIAALCALAFLAPAVLYGLYRAVRWLVWLLLYAALRPSARGAAGGVTEAGSGGHRLTAAAGDGVNVGVRVAGGGGDLLGVGCEPLCNEPLQLGLLATPVAVAAPPVTDSAAGAPLAGAGLVAGAAGEGGAGTAAAAEAAIAECRADPADLSALLEGFSARSDCAGGDQLQSVVSYSGPAAAATTAAAAVESAQPLLPGGLDGLQEDCHTLQNQLTLQQGSCVAAASGVATAAAAAAATAASDDLAPGASTAGRGLSSPAAAAAATAADIPTTSAPSLLWYLLGLLWQAYLSFVLAIAASAIAIAAVRMSYEAAEAAARRVLPSTGSKLGALLHARAQRARLRGGGGGGEFDVAGGLIVVIAVILRWLGGTSFWALLRLLAAIWALVEAVWLVEEYRQQQRVGASRRDGSPPAGPPRRAAPSGDGVAQPPTQQPAPQVLPSGGGGAAAAAAARDGAGGADSSGGLDGMCCVCMSSRAVMGFVHANVVHCCMCEECEAELRGRGSTARCLICKRRALAVAKVIAT</sequence>
<feature type="compositionally biased region" description="Pro residues" evidence="3">
    <location>
        <begin position="143"/>
        <end position="156"/>
    </location>
</feature>
<dbReference type="OrthoDB" id="550145at2759"/>
<feature type="transmembrane region" description="Helical" evidence="4">
    <location>
        <begin position="556"/>
        <end position="577"/>
    </location>
</feature>